<dbReference type="OrthoDB" id="2873242at2759"/>
<proteinExistence type="predicted"/>
<gene>
    <name evidence="2" type="ORF">HYPSUDRAFT_917065</name>
</gene>
<sequence length="101" mass="11503">MFCAFTVTLITTSLILYRIIIVTRERNLPKRTRNTYKDIVDMIVQSSALYSVVLLILAISWTITPASTLSGSLRQIPFNYLTKFIEEICFIVGVRRAQSAL</sequence>
<accession>A0A0D2KVU5</accession>
<reference evidence="3" key="1">
    <citation type="submission" date="2014-04" db="EMBL/GenBank/DDBJ databases">
        <title>Evolutionary Origins and Diversification of the Mycorrhizal Mutualists.</title>
        <authorList>
            <consortium name="DOE Joint Genome Institute"/>
            <consortium name="Mycorrhizal Genomics Consortium"/>
            <person name="Kohler A."/>
            <person name="Kuo A."/>
            <person name="Nagy L.G."/>
            <person name="Floudas D."/>
            <person name="Copeland A."/>
            <person name="Barry K.W."/>
            <person name="Cichocki N."/>
            <person name="Veneault-Fourrey C."/>
            <person name="LaButti K."/>
            <person name="Lindquist E.A."/>
            <person name="Lipzen A."/>
            <person name="Lundell T."/>
            <person name="Morin E."/>
            <person name="Murat C."/>
            <person name="Riley R."/>
            <person name="Ohm R."/>
            <person name="Sun H."/>
            <person name="Tunlid A."/>
            <person name="Henrissat B."/>
            <person name="Grigoriev I.V."/>
            <person name="Hibbett D.S."/>
            <person name="Martin F."/>
        </authorList>
    </citation>
    <scope>NUCLEOTIDE SEQUENCE [LARGE SCALE GENOMIC DNA]</scope>
    <source>
        <strain evidence="3">FD-334 SS-4</strain>
    </source>
</reference>
<keyword evidence="1" id="KW-1133">Transmembrane helix</keyword>
<keyword evidence="3" id="KW-1185">Reference proteome</keyword>
<keyword evidence="1" id="KW-0472">Membrane</keyword>
<keyword evidence="1" id="KW-0812">Transmembrane</keyword>
<evidence type="ECO:0000256" key="1">
    <source>
        <dbReference type="SAM" id="Phobius"/>
    </source>
</evidence>
<feature type="transmembrane region" description="Helical" evidence="1">
    <location>
        <begin position="42"/>
        <end position="64"/>
    </location>
</feature>
<dbReference type="Proteomes" id="UP000054270">
    <property type="component" value="Unassembled WGS sequence"/>
</dbReference>
<name>A0A0D2KVU5_HYPSF</name>
<dbReference type="AlphaFoldDB" id="A0A0D2KVU5"/>
<evidence type="ECO:0000313" key="2">
    <source>
        <dbReference type="EMBL" id="KJA18767.1"/>
    </source>
</evidence>
<evidence type="ECO:0000313" key="3">
    <source>
        <dbReference type="Proteomes" id="UP000054270"/>
    </source>
</evidence>
<dbReference type="EMBL" id="KN817585">
    <property type="protein sequence ID" value="KJA18767.1"/>
    <property type="molecule type" value="Genomic_DNA"/>
</dbReference>
<organism evidence="2 3">
    <name type="scientific">Hypholoma sublateritium (strain FD-334 SS-4)</name>
    <dbReference type="NCBI Taxonomy" id="945553"/>
    <lineage>
        <taxon>Eukaryota</taxon>
        <taxon>Fungi</taxon>
        <taxon>Dikarya</taxon>
        <taxon>Basidiomycota</taxon>
        <taxon>Agaricomycotina</taxon>
        <taxon>Agaricomycetes</taxon>
        <taxon>Agaricomycetidae</taxon>
        <taxon>Agaricales</taxon>
        <taxon>Agaricineae</taxon>
        <taxon>Strophariaceae</taxon>
        <taxon>Hypholoma</taxon>
    </lineage>
</organism>
<protein>
    <submittedName>
        <fullName evidence="2">Uncharacterized protein</fullName>
    </submittedName>
</protein>